<organism evidence="1 2">
    <name type="scientific">Elsinoe batatas</name>
    <dbReference type="NCBI Taxonomy" id="2601811"/>
    <lineage>
        <taxon>Eukaryota</taxon>
        <taxon>Fungi</taxon>
        <taxon>Dikarya</taxon>
        <taxon>Ascomycota</taxon>
        <taxon>Pezizomycotina</taxon>
        <taxon>Dothideomycetes</taxon>
        <taxon>Dothideomycetidae</taxon>
        <taxon>Myriangiales</taxon>
        <taxon>Elsinoaceae</taxon>
        <taxon>Elsinoe</taxon>
    </lineage>
</organism>
<name>A0A8K0L4P3_9PEZI</name>
<evidence type="ECO:0000313" key="1">
    <source>
        <dbReference type="EMBL" id="KAG8629122.1"/>
    </source>
</evidence>
<accession>A0A8K0L4P3</accession>
<reference evidence="1" key="1">
    <citation type="submission" date="2021-07" db="EMBL/GenBank/DDBJ databases">
        <title>Elsinoe batatas strain:CRI-CJ2 Genome sequencing and assembly.</title>
        <authorList>
            <person name="Huang L."/>
        </authorList>
    </citation>
    <scope>NUCLEOTIDE SEQUENCE</scope>
    <source>
        <strain evidence="1">CRI-CJ2</strain>
    </source>
</reference>
<keyword evidence="2" id="KW-1185">Reference proteome</keyword>
<dbReference type="EMBL" id="JAESVG020000003">
    <property type="protein sequence ID" value="KAG8629122.1"/>
    <property type="molecule type" value="Genomic_DNA"/>
</dbReference>
<proteinExistence type="predicted"/>
<evidence type="ECO:0000313" key="2">
    <source>
        <dbReference type="Proteomes" id="UP000809789"/>
    </source>
</evidence>
<dbReference type="Proteomes" id="UP000809789">
    <property type="component" value="Unassembled WGS sequence"/>
</dbReference>
<sequence length="83" mass="9912">MTDWDSIEIEDMHRWSSHDFTETVVVVMSGCEWKRIGEVSHKMAANGCEWLRDWRWEWVPWVSLDPQKVKSSNGMCWDLQTQP</sequence>
<comment type="caution">
    <text evidence="1">The sequence shown here is derived from an EMBL/GenBank/DDBJ whole genome shotgun (WGS) entry which is preliminary data.</text>
</comment>
<gene>
    <name evidence="1" type="ORF">KVT40_002987</name>
</gene>
<dbReference type="AlphaFoldDB" id="A0A8K0L4P3"/>
<protein>
    <submittedName>
        <fullName evidence="1">Uncharacterized protein</fullName>
    </submittedName>
</protein>